<evidence type="ECO:0000313" key="13">
    <source>
        <dbReference type="Proteomes" id="UP000316079"/>
    </source>
</evidence>
<dbReference type="PANTHER" id="PTHR11610">
    <property type="entry name" value="LIPASE"/>
    <property type="match status" value="1"/>
</dbReference>
<dbReference type="STRING" id="623744.A0A553N1V3"/>
<feature type="domain" description="Lipase" evidence="11">
    <location>
        <begin position="2"/>
        <end position="69"/>
    </location>
</feature>
<keyword evidence="7" id="KW-1015">Disulfide bond</keyword>
<evidence type="ECO:0000256" key="6">
    <source>
        <dbReference type="ARBA" id="ARBA00023098"/>
    </source>
</evidence>
<protein>
    <recommendedName>
        <fullName evidence="11">Lipase domain-containing protein</fullName>
    </recommendedName>
</protein>
<accession>A0A553N1V3</accession>
<feature type="non-terminal residue" evidence="12">
    <location>
        <position position="164"/>
    </location>
</feature>
<keyword evidence="6" id="KW-0443">Lipid metabolism</keyword>
<evidence type="ECO:0000259" key="11">
    <source>
        <dbReference type="Pfam" id="PF00151"/>
    </source>
</evidence>
<comment type="caution">
    <text evidence="12">The sequence shown here is derived from an EMBL/GenBank/DDBJ whole genome shotgun (WGS) entry which is preliminary data.</text>
</comment>
<evidence type="ECO:0000256" key="7">
    <source>
        <dbReference type="ARBA" id="ARBA00023157"/>
    </source>
</evidence>
<evidence type="ECO:0000256" key="9">
    <source>
        <dbReference type="ARBA" id="ARBA00049600"/>
    </source>
</evidence>
<proteinExistence type="inferred from homology"/>
<dbReference type="GO" id="GO:0005615">
    <property type="term" value="C:extracellular space"/>
    <property type="evidence" value="ECO:0007669"/>
    <property type="project" value="TreeGrafter"/>
</dbReference>
<organism evidence="12 13">
    <name type="scientific">Danionella cerebrum</name>
    <dbReference type="NCBI Taxonomy" id="2873325"/>
    <lineage>
        <taxon>Eukaryota</taxon>
        <taxon>Metazoa</taxon>
        <taxon>Chordata</taxon>
        <taxon>Craniata</taxon>
        <taxon>Vertebrata</taxon>
        <taxon>Euteleostomi</taxon>
        <taxon>Actinopterygii</taxon>
        <taxon>Neopterygii</taxon>
        <taxon>Teleostei</taxon>
        <taxon>Ostariophysi</taxon>
        <taxon>Cypriniformes</taxon>
        <taxon>Danionidae</taxon>
        <taxon>Danioninae</taxon>
        <taxon>Danionella</taxon>
    </lineage>
</organism>
<evidence type="ECO:0000256" key="2">
    <source>
        <dbReference type="ARBA" id="ARBA00010701"/>
    </source>
</evidence>
<comment type="subcellular location">
    <subcellularLocation>
        <location evidence="1">Secreted</location>
    </subcellularLocation>
</comment>
<dbReference type="Pfam" id="PF00151">
    <property type="entry name" value="Lipase"/>
    <property type="match status" value="1"/>
</dbReference>
<evidence type="ECO:0000256" key="8">
    <source>
        <dbReference type="ARBA" id="ARBA00048637"/>
    </source>
</evidence>
<dbReference type="InterPro" id="IPR013818">
    <property type="entry name" value="Lipase"/>
</dbReference>
<keyword evidence="3" id="KW-0964">Secreted</keyword>
<evidence type="ECO:0000256" key="10">
    <source>
        <dbReference type="RuleBase" id="RU004262"/>
    </source>
</evidence>
<comment type="catalytic activity">
    <reaction evidence="8">
        <text>1-hexadecanoyl-2-(9Z-octadecenoyl)-sn-glycero-3-phosphate + H2O = 2-(9Z-octadecenoyl)-sn-glycero-3-phosphate + hexadecanoate + H(+)</text>
        <dbReference type="Rhea" id="RHEA:40943"/>
        <dbReference type="ChEBI" id="CHEBI:7896"/>
        <dbReference type="ChEBI" id="CHEBI:15377"/>
        <dbReference type="ChEBI" id="CHEBI:15378"/>
        <dbReference type="ChEBI" id="CHEBI:64839"/>
        <dbReference type="ChEBI" id="CHEBI:77593"/>
    </reaction>
    <physiologicalReaction direction="left-to-right" evidence="8">
        <dbReference type="Rhea" id="RHEA:40944"/>
    </physiologicalReaction>
</comment>
<dbReference type="AlphaFoldDB" id="A0A553N1V3"/>
<comment type="similarity">
    <text evidence="2 10">Belongs to the AB hydrolase superfamily. Lipase family.</text>
</comment>
<comment type="function">
    <text evidence="9">Hydrolyzes specifically phosphatidic acid (PA) to produce 2-acyl lysophosphatidic acid (LPA; a potent bioactive lipid mediator) and fatty acid. Does not hydrolyze other phospholipids, like phosphatidylserine (PS), phosphatidylcholine (PC) and phosphatidylethanolamine (PE) or triacylglycerol (TG).</text>
</comment>
<keyword evidence="5" id="KW-0442">Lipid degradation</keyword>
<evidence type="ECO:0000256" key="5">
    <source>
        <dbReference type="ARBA" id="ARBA00022963"/>
    </source>
</evidence>
<gene>
    <name evidence="12" type="ORF">DNTS_004292</name>
</gene>
<dbReference type="GO" id="GO:0016042">
    <property type="term" value="P:lipid catabolic process"/>
    <property type="evidence" value="ECO:0007669"/>
    <property type="project" value="UniProtKB-KW"/>
</dbReference>
<evidence type="ECO:0000313" key="12">
    <source>
        <dbReference type="EMBL" id="TRY59382.1"/>
    </source>
</evidence>
<sequence>MDSVNRSCPITAYPCESYTDFLDGKCMNCSMFRSSGCPVFGYDSIHWRRTLVQLGQTRTYFQTNNAAPFCQFGYKVDILTWNQKTQWGYLTIKLSNGEEETQVRVTRKSLKFERYVESSFLAQFKIDVQPVKEISLKFCRGGGIQPRMKLRILSIRLSPLQNNL</sequence>
<evidence type="ECO:0000256" key="4">
    <source>
        <dbReference type="ARBA" id="ARBA00022801"/>
    </source>
</evidence>
<reference evidence="12 13" key="1">
    <citation type="journal article" date="2019" name="Sci. Data">
        <title>Hybrid genome assembly and annotation of Danionella translucida.</title>
        <authorList>
            <person name="Kadobianskyi M."/>
            <person name="Schulze L."/>
            <person name="Schuelke M."/>
            <person name="Judkewitz B."/>
        </authorList>
    </citation>
    <scope>NUCLEOTIDE SEQUENCE [LARGE SCALE GENOMIC DNA]</scope>
    <source>
        <strain evidence="12 13">Bolton</strain>
    </source>
</reference>
<dbReference type="EMBL" id="SRMA01027125">
    <property type="protein sequence ID" value="TRY59382.1"/>
    <property type="molecule type" value="Genomic_DNA"/>
</dbReference>
<dbReference type="GO" id="GO:0004620">
    <property type="term" value="F:phospholipase activity"/>
    <property type="evidence" value="ECO:0007669"/>
    <property type="project" value="TreeGrafter"/>
</dbReference>
<keyword evidence="13" id="KW-1185">Reference proteome</keyword>
<dbReference type="SUPFAM" id="SSF53474">
    <property type="entry name" value="alpha/beta-Hydrolases"/>
    <property type="match status" value="1"/>
</dbReference>
<dbReference type="Proteomes" id="UP000316079">
    <property type="component" value="Unassembled WGS sequence"/>
</dbReference>
<evidence type="ECO:0000256" key="1">
    <source>
        <dbReference type="ARBA" id="ARBA00004613"/>
    </source>
</evidence>
<dbReference type="PANTHER" id="PTHR11610:SF12">
    <property type="entry name" value="LIPASE MEMBER H"/>
    <property type="match status" value="1"/>
</dbReference>
<name>A0A553N1V3_9TELE</name>
<dbReference type="OrthoDB" id="199913at2759"/>
<dbReference type="InterPro" id="IPR000734">
    <property type="entry name" value="TAG_lipase"/>
</dbReference>
<dbReference type="Gene3D" id="3.40.50.1820">
    <property type="entry name" value="alpha/beta hydrolase"/>
    <property type="match status" value="1"/>
</dbReference>
<evidence type="ECO:0000256" key="3">
    <source>
        <dbReference type="ARBA" id="ARBA00022525"/>
    </source>
</evidence>
<keyword evidence="4" id="KW-0378">Hydrolase</keyword>
<dbReference type="InterPro" id="IPR029058">
    <property type="entry name" value="AB_hydrolase_fold"/>
</dbReference>